<organism evidence="3 4">
    <name type="scientific">Symbiodinium natans</name>
    <dbReference type="NCBI Taxonomy" id="878477"/>
    <lineage>
        <taxon>Eukaryota</taxon>
        <taxon>Sar</taxon>
        <taxon>Alveolata</taxon>
        <taxon>Dinophyceae</taxon>
        <taxon>Suessiales</taxon>
        <taxon>Symbiodiniaceae</taxon>
        <taxon>Symbiodinium</taxon>
    </lineage>
</organism>
<dbReference type="EMBL" id="CAJNDS010000129">
    <property type="protein sequence ID" value="CAE6967756.1"/>
    <property type="molecule type" value="Genomic_DNA"/>
</dbReference>
<dbReference type="GO" id="GO:0003723">
    <property type="term" value="F:RNA binding"/>
    <property type="evidence" value="ECO:0007669"/>
    <property type="project" value="InterPro"/>
</dbReference>
<keyword evidence="4" id="KW-1185">Reference proteome</keyword>
<dbReference type="GO" id="GO:0000455">
    <property type="term" value="P:enzyme-directed rRNA pseudouridine synthesis"/>
    <property type="evidence" value="ECO:0007669"/>
    <property type="project" value="TreeGrafter"/>
</dbReference>
<name>A0A812HZ13_9DINO</name>
<comment type="caution">
    <text evidence="3">The sequence shown here is derived from an EMBL/GenBank/DDBJ whole genome shotgun (WGS) entry which is preliminary data.</text>
</comment>
<dbReference type="GO" id="GO:0009982">
    <property type="term" value="F:pseudouridine synthase activity"/>
    <property type="evidence" value="ECO:0007669"/>
    <property type="project" value="InterPro"/>
</dbReference>
<evidence type="ECO:0000313" key="4">
    <source>
        <dbReference type="Proteomes" id="UP000604046"/>
    </source>
</evidence>
<dbReference type="InterPro" id="IPR050188">
    <property type="entry name" value="RluA_PseudoU_synthase"/>
</dbReference>
<dbReference type="Gene3D" id="3.30.2350.10">
    <property type="entry name" value="Pseudouridine synthase"/>
    <property type="match status" value="1"/>
</dbReference>
<dbReference type="SUPFAM" id="SSF55120">
    <property type="entry name" value="Pseudouridine synthase"/>
    <property type="match status" value="1"/>
</dbReference>
<feature type="domain" description="Pseudouridine synthase RsuA/RluA-like" evidence="2">
    <location>
        <begin position="175"/>
        <end position="259"/>
    </location>
</feature>
<dbReference type="OrthoDB" id="418349at2759"/>
<evidence type="ECO:0000259" key="2">
    <source>
        <dbReference type="Pfam" id="PF00849"/>
    </source>
</evidence>
<gene>
    <name evidence="3" type="ORF">SNAT2548_LOCUS2293</name>
</gene>
<evidence type="ECO:0000256" key="1">
    <source>
        <dbReference type="ARBA" id="ARBA00010876"/>
    </source>
</evidence>
<dbReference type="Proteomes" id="UP000604046">
    <property type="component" value="Unassembled WGS sequence"/>
</dbReference>
<dbReference type="PANTHER" id="PTHR21600:SF87">
    <property type="entry name" value="RNA PSEUDOURIDYLATE SYNTHASE DOMAIN-CONTAINING PROTEIN 1"/>
    <property type="match status" value="1"/>
</dbReference>
<dbReference type="AlphaFoldDB" id="A0A812HZ13"/>
<proteinExistence type="inferred from homology"/>
<accession>A0A812HZ13</accession>
<dbReference type="Pfam" id="PF00849">
    <property type="entry name" value="PseudoU_synth_2"/>
    <property type="match status" value="1"/>
</dbReference>
<evidence type="ECO:0000313" key="3">
    <source>
        <dbReference type="EMBL" id="CAE6967756.1"/>
    </source>
</evidence>
<dbReference type="PANTHER" id="PTHR21600">
    <property type="entry name" value="MITOCHONDRIAL RNA PSEUDOURIDINE SYNTHASE"/>
    <property type="match status" value="1"/>
</dbReference>
<reference evidence="3" key="1">
    <citation type="submission" date="2021-02" db="EMBL/GenBank/DDBJ databases">
        <authorList>
            <person name="Dougan E. K."/>
            <person name="Rhodes N."/>
            <person name="Thang M."/>
            <person name="Chan C."/>
        </authorList>
    </citation>
    <scope>NUCLEOTIDE SEQUENCE</scope>
</reference>
<protein>
    <recommendedName>
        <fullName evidence="2">Pseudouridine synthase RsuA/RluA-like domain-containing protein</fullName>
    </recommendedName>
</protein>
<sequence>MLGRLCCFAGATAAVVSIWQRRSGRSAHAEREAPLAAGEICPGCHQQVPDLRRHMKRCCPEQLPERAVDDLEARRAARKAASEEDWISEEEVRDAALKSFAAVEDPLLRQALELRFGADQGGLRRTPAEVAEALGGKYRGKPEAALNLIRTALRSIPLVADDPKDLVVIYEDESLLAVSKPPCLRCTPVHRFVGKSLTSQILGYFQSKGEGKQTSPMMLHRLDQTTSGIVLCAKTKAAAKACAEQWHEDDCKKEYLAIALAGDQCQLQHVGATLVVDAPIGPDRHS</sequence>
<dbReference type="PROSITE" id="PS01129">
    <property type="entry name" value="PSI_RLU"/>
    <property type="match status" value="1"/>
</dbReference>
<dbReference type="InterPro" id="IPR020103">
    <property type="entry name" value="PsdUridine_synth_cat_dom_sf"/>
</dbReference>
<dbReference type="InterPro" id="IPR006224">
    <property type="entry name" value="PsdUridine_synth_RluA-like_CS"/>
</dbReference>
<comment type="similarity">
    <text evidence="1">Belongs to the pseudouridine synthase RluA family.</text>
</comment>
<dbReference type="InterPro" id="IPR006145">
    <property type="entry name" value="PsdUridine_synth_RsuA/RluA"/>
</dbReference>